<keyword evidence="1" id="KW-0472">Membrane</keyword>
<name>A0A672FXH4_SALFA</name>
<dbReference type="InterPro" id="IPR028066">
    <property type="entry name" value="TMEM187"/>
</dbReference>
<feature type="transmembrane region" description="Helical" evidence="1">
    <location>
        <begin position="42"/>
        <end position="65"/>
    </location>
</feature>
<feature type="chain" id="PRO_5025395138" evidence="2">
    <location>
        <begin position="21"/>
        <end position="254"/>
    </location>
</feature>
<evidence type="ECO:0000313" key="3">
    <source>
        <dbReference type="Ensembl" id="ENSSFAP00005003404.1"/>
    </source>
</evidence>
<dbReference type="Pfam" id="PF15100">
    <property type="entry name" value="TMEM187"/>
    <property type="match status" value="1"/>
</dbReference>
<dbReference type="AlphaFoldDB" id="A0A672FXH4"/>
<keyword evidence="2" id="KW-0732">Signal</keyword>
<dbReference type="GO" id="GO:0030133">
    <property type="term" value="C:transport vesicle"/>
    <property type="evidence" value="ECO:0007669"/>
    <property type="project" value="TreeGrafter"/>
</dbReference>
<dbReference type="Ensembl" id="ENSSFAT00005003655.1">
    <property type="protein sequence ID" value="ENSSFAP00005003404.1"/>
    <property type="gene ID" value="ENSSFAG00005002296.1"/>
</dbReference>
<dbReference type="PANTHER" id="PTHR15066">
    <property type="entry name" value="TRANSMEMBRANE PROTEIN 187"/>
    <property type="match status" value="1"/>
</dbReference>
<reference evidence="3" key="1">
    <citation type="submission" date="2019-06" db="EMBL/GenBank/DDBJ databases">
        <authorList>
            <consortium name="Wellcome Sanger Institute Data Sharing"/>
        </authorList>
    </citation>
    <scope>NUCLEOTIDE SEQUENCE [LARGE SCALE GENOMIC DNA]</scope>
</reference>
<reference evidence="3" key="2">
    <citation type="submission" date="2025-08" db="UniProtKB">
        <authorList>
            <consortium name="Ensembl"/>
        </authorList>
    </citation>
    <scope>IDENTIFICATION</scope>
</reference>
<reference evidence="3" key="3">
    <citation type="submission" date="2025-09" db="UniProtKB">
        <authorList>
            <consortium name="Ensembl"/>
        </authorList>
    </citation>
    <scope>IDENTIFICATION</scope>
</reference>
<keyword evidence="1" id="KW-0812">Transmembrane</keyword>
<organism evidence="3 4">
    <name type="scientific">Salarias fasciatus</name>
    <name type="common">Jewelled blenny</name>
    <name type="synonym">Blennius fasciatus</name>
    <dbReference type="NCBI Taxonomy" id="181472"/>
    <lineage>
        <taxon>Eukaryota</taxon>
        <taxon>Metazoa</taxon>
        <taxon>Chordata</taxon>
        <taxon>Craniata</taxon>
        <taxon>Vertebrata</taxon>
        <taxon>Euteleostomi</taxon>
        <taxon>Actinopterygii</taxon>
        <taxon>Neopterygii</taxon>
        <taxon>Teleostei</taxon>
        <taxon>Neoteleostei</taxon>
        <taxon>Acanthomorphata</taxon>
        <taxon>Ovalentaria</taxon>
        <taxon>Blenniimorphae</taxon>
        <taxon>Blenniiformes</taxon>
        <taxon>Blennioidei</taxon>
        <taxon>Blenniidae</taxon>
        <taxon>Salariinae</taxon>
        <taxon>Salarias</taxon>
    </lineage>
</organism>
<sequence>MTALLHVSLPLALCVALANTSLFQDVSVDLTYSHYAEPRVESLPAFLALPCNCLVNLAYVVLGLYWLRPPGGGGEAPRSRYMREVFSLMALLYAPVQWTRLATLRRAAAVLDQWLTLPIFAWVPAWIHVIERAPGEWRHVVALEAASVLSYGLALVHARGFEAALGVHVALAVYRAVRVQAARGGRRSRRYLLLALASCCGFVVLKLLDHRLARYRLFRRLTGHFWSKVCDVLQFHFSFCFLTALPERAAGKPR</sequence>
<dbReference type="FunCoup" id="A0A672FXH4">
    <property type="interactions" value="187"/>
</dbReference>
<accession>A0A672FXH4</accession>
<keyword evidence="1" id="KW-1133">Transmembrane helix</keyword>
<feature type="transmembrane region" description="Helical" evidence="1">
    <location>
        <begin position="189"/>
        <end position="205"/>
    </location>
</feature>
<evidence type="ECO:0000256" key="1">
    <source>
        <dbReference type="SAM" id="Phobius"/>
    </source>
</evidence>
<dbReference type="OMA" id="FLAMPCN"/>
<evidence type="ECO:0000256" key="2">
    <source>
        <dbReference type="SAM" id="SignalP"/>
    </source>
</evidence>
<protein>
    <submittedName>
        <fullName evidence="3">Transmembrane protein 187</fullName>
    </submittedName>
</protein>
<dbReference type="Proteomes" id="UP000472267">
    <property type="component" value="Chromosome 6"/>
</dbReference>
<keyword evidence="4" id="KW-1185">Reference proteome</keyword>
<dbReference type="PANTHER" id="PTHR15066:SF0">
    <property type="entry name" value="TRANSMEMBRANE PROTEIN 187"/>
    <property type="match status" value="1"/>
</dbReference>
<proteinExistence type="predicted"/>
<dbReference type="InParanoid" id="A0A672FXH4"/>
<feature type="signal peptide" evidence="2">
    <location>
        <begin position="1"/>
        <end position="20"/>
    </location>
</feature>
<evidence type="ECO:0000313" key="4">
    <source>
        <dbReference type="Proteomes" id="UP000472267"/>
    </source>
</evidence>